<protein>
    <recommendedName>
        <fullName evidence="4">DUF559 domain-containing protein</fullName>
    </recommendedName>
</protein>
<comment type="caution">
    <text evidence="2">The sequence shown here is derived from an EMBL/GenBank/DDBJ whole genome shotgun (WGS) entry which is preliminary data.</text>
</comment>
<dbReference type="EMBL" id="JBHUFL010000002">
    <property type="protein sequence ID" value="MFD1834769.1"/>
    <property type="molecule type" value="Genomic_DNA"/>
</dbReference>
<evidence type="ECO:0000313" key="2">
    <source>
        <dbReference type="EMBL" id="MFD1834769.1"/>
    </source>
</evidence>
<evidence type="ECO:0000313" key="3">
    <source>
        <dbReference type="Proteomes" id="UP001597280"/>
    </source>
</evidence>
<dbReference type="RefSeq" id="WP_343903984.1">
    <property type="nucleotide sequence ID" value="NZ_BAAAIS010000002.1"/>
</dbReference>
<reference evidence="3" key="1">
    <citation type="journal article" date="2019" name="Int. J. Syst. Evol. Microbiol.">
        <title>The Global Catalogue of Microorganisms (GCM) 10K type strain sequencing project: providing services to taxonomists for standard genome sequencing and annotation.</title>
        <authorList>
            <consortium name="The Broad Institute Genomics Platform"/>
            <consortium name="The Broad Institute Genome Sequencing Center for Infectious Disease"/>
            <person name="Wu L."/>
            <person name="Ma J."/>
        </authorList>
    </citation>
    <scope>NUCLEOTIDE SEQUENCE [LARGE SCALE GENOMIC DNA]</scope>
    <source>
        <strain evidence="3">JCM 11650</strain>
    </source>
</reference>
<evidence type="ECO:0000256" key="1">
    <source>
        <dbReference type="SAM" id="MobiDB-lite"/>
    </source>
</evidence>
<accession>A0ABW4PWU4</accession>
<evidence type="ECO:0008006" key="4">
    <source>
        <dbReference type="Google" id="ProtNLM"/>
    </source>
</evidence>
<proteinExistence type="predicted"/>
<dbReference type="Gene3D" id="3.40.960.10">
    <property type="entry name" value="VSR Endonuclease"/>
    <property type="match status" value="1"/>
</dbReference>
<feature type="region of interest" description="Disordered" evidence="1">
    <location>
        <begin position="297"/>
        <end position="334"/>
    </location>
</feature>
<organism evidence="2 3">
    <name type="scientific">Brachybacterium rhamnosum</name>
    <dbReference type="NCBI Taxonomy" id="173361"/>
    <lineage>
        <taxon>Bacteria</taxon>
        <taxon>Bacillati</taxon>
        <taxon>Actinomycetota</taxon>
        <taxon>Actinomycetes</taxon>
        <taxon>Micrococcales</taxon>
        <taxon>Dermabacteraceae</taxon>
        <taxon>Brachybacterium</taxon>
    </lineage>
</organism>
<sequence length="334" mass="36630">MQITGVTHHRAVQPGDHAKHLAAALDGGTAQRIGPWVIEDGAPADLVALLTMGVRPTCLDAASLHGLWVPPRLESVHVFRPRMGRGTRLPDAAPPAATAIPLRRRQGQPVPKLQEKQMPLLFHGPAARAWPGTDPVPSLPLVLDHAARCLPSVEAAILFESAIERRRLTLHDARRIVAGLPHTPRRTLARIRHDAGSGTETRVRWWCEAQRIPVRSQVVVPGVARVDLLVGESWIIECDSREFHDSEDAYECDRARDLALRSRGYVVTRLTWKQVFLEWAETEVMLRTVLRHGDHRRCPAGGLTDPRAGHPGRGAAGGRDVTAQIGPETAGPAR</sequence>
<dbReference type="Proteomes" id="UP001597280">
    <property type="component" value="Unassembled WGS sequence"/>
</dbReference>
<gene>
    <name evidence="2" type="ORF">ACFSDA_06725</name>
</gene>
<keyword evidence="3" id="KW-1185">Reference proteome</keyword>
<name>A0ABW4PWU4_9MICO</name>